<evidence type="ECO:0000313" key="3">
    <source>
        <dbReference type="Proteomes" id="UP000054018"/>
    </source>
</evidence>
<evidence type="ECO:0000313" key="2">
    <source>
        <dbReference type="EMBL" id="KIK17072.1"/>
    </source>
</evidence>
<keyword evidence="3" id="KW-1185">Reference proteome</keyword>
<dbReference type="AlphaFoldDB" id="A0A0C9Z3U5"/>
<dbReference type="HOGENOM" id="CLU_097241_0_0_1"/>
<proteinExistence type="predicted"/>
<feature type="region of interest" description="Disordered" evidence="1">
    <location>
        <begin position="28"/>
        <end position="58"/>
    </location>
</feature>
<gene>
    <name evidence="2" type="ORF">PISMIDRAFT_112178</name>
</gene>
<feature type="region of interest" description="Disordered" evidence="1">
    <location>
        <begin position="107"/>
        <end position="143"/>
    </location>
</feature>
<evidence type="ECO:0008006" key="4">
    <source>
        <dbReference type="Google" id="ProtNLM"/>
    </source>
</evidence>
<sequence length="185" mass="20561">MLALDSKVPSGHLYVREPHAIQIIQLVEGPPPSPRNISSVIQSASAESSYPSTSESDEEECSSYCSSVVTPYESCKDHEPAPWTDDTYDIRMKRVHLWRDAVTKDLPSPCSSPLKPKLYSHHDDDDNSSRYPSKQPKRSLTTPSPSGYVCSACDVPFSSQPSLYQHARMPLASEACRAAVDYHFE</sequence>
<dbReference type="OrthoDB" id="3256870at2759"/>
<organism evidence="2 3">
    <name type="scientific">Pisolithus microcarpus 441</name>
    <dbReference type="NCBI Taxonomy" id="765257"/>
    <lineage>
        <taxon>Eukaryota</taxon>
        <taxon>Fungi</taxon>
        <taxon>Dikarya</taxon>
        <taxon>Basidiomycota</taxon>
        <taxon>Agaricomycotina</taxon>
        <taxon>Agaricomycetes</taxon>
        <taxon>Agaricomycetidae</taxon>
        <taxon>Boletales</taxon>
        <taxon>Sclerodermatineae</taxon>
        <taxon>Pisolithaceae</taxon>
        <taxon>Pisolithus</taxon>
    </lineage>
</organism>
<evidence type="ECO:0000256" key="1">
    <source>
        <dbReference type="SAM" id="MobiDB-lite"/>
    </source>
</evidence>
<dbReference type="EMBL" id="KN833839">
    <property type="protein sequence ID" value="KIK17072.1"/>
    <property type="molecule type" value="Genomic_DNA"/>
</dbReference>
<accession>A0A0C9Z3U5</accession>
<feature type="compositionally biased region" description="Low complexity" evidence="1">
    <location>
        <begin position="37"/>
        <end position="54"/>
    </location>
</feature>
<reference evidence="3" key="2">
    <citation type="submission" date="2015-01" db="EMBL/GenBank/DDBJ databases">
        <title>Evolutionary Origins and Diversification of the Mycorrhizal Mutualists.</title>
        <authorList>
            <consortium name="DOE Joint Genome Institute"/>
            <consortium name="Mycorrhizal Genomics Consortium"/>
            <person name="Kohler A."/>
            <person name="Kuo A."/>
            <person name="Nagy L.G."/>
            <person name="Floudas D."/>
            <person name="Copeland A."/>
            <person name="Barry K.W."/>
            <person name="Cichocki N."/>
            <person name="Veneault-Fourrey C."/>
            <person name="LaButti K."/>
            <person name="Lindquist E.A."/>
            <person name="Lipzen A."/>
            <person name="Lundell T."/>
            <person name="Morin E."/>
            <person name="Murat C."/>
            <person name="Riley R."/>
            <person name="Ohm R."/>
            <person name="Sun H."/>
            <person name="Tunlid A."/>
            <person name="Henrissat B."/>
            <person name="Grigoriev I.V."/>
            <person name="Hibbett D.S."/>
            <person name="Martin F."/>
        </authorList>
    </citation>
    <scope>NUCLEOTIDE SEQUENCE [LARGE SCALE GENOMIC DNA]</scope>
    <source>
        <strain evidence="3">441</strain>
    </source>
</reference>
<reference evidence="2 3" key="1">
    <citation type="submission" date="2014-04" db="EMBL/GenBank/DDBJ databases">
        <authorList>
            <consortium name="DOE Joint Genome Institute"/>
            <person name="Kuo A."/>
            <person name="Kohler A."/>
            <person name="Costa M.D."/>
            <person name="Nagy L.G."/>
            <person name="Floudas D."/>
            <person name="Copeland A."/>
            <person name="Barry K.W."/>
            <person name="Cichocki N."/>
            <person name="Veneault-Fourrey C."/>
            <person name="LaButti K."/>
            <person name="Lindquist E.A."/>
            <person name="Lipzen A."/>
            <person name="Lundell T."/>
            <person name="Morin E."/>
            <person name="Murat C."/>
            <person name="Sun H."/>
            <person name="Tunlid A."/>
            <person name="Henrissat B."/>
            <person name="Grigoriev I.V."/>
            <person name="Hibbett D.S."/>
            <person name="Martin F."/>
            <person name="Nordberg H.P."/>
            <person name="Cantor M.N."/>
            <person name="Hua S.X."/>
        </authorList>
    </citation>
    <scope>NUCLEOTIDE SEQUENCE [LARGE SCALE GENOMIC DNA]</scope>
    <source>
        <strain evidence="2 3">441</strain>
    </source>
</reference>
<feature type="compositionally biased region" description="Low complexity" evidence="1">
    <location>
        <begin position="107"/>
        <end position="117"/>
    </location>
</feature>
<name>A0A0C9Z3U5_9AGAM</name>
<dbReference type="Proteomes" id="UP000054018">
    <property type="component" value="Unassembled WGS sequence"/>
</dbReference>
<protein>
    <recommendedName>
        <fullName evidence="4">C2H2-type domain-containing protein</fullName>
    </recommendedName>
</protein>